<dbReference type="PANTHER" id="PTHR42781">
    <property type="entry name" value="SPERMIDINE/PUTRESCINE IMPORT ATP-BINDING PROTEIN POTA"/>
    <property type="match status" value="1"/>
</dbReference>
<dbReference type="SMART" id="SM00382">
    <property type="entry name" value="AAA"/>
    <property type="match status" value="1"/>
</dbReference>
<evidence type="ECO:0000313" key="7">
    <source>
        <dbReference type="EMBL" id="TWF54284.1"/>
    </source>
</evidence>
<dbReference type="GO" id="GO:0043190">
    <property type="term" value="C:ATP-binding cassette (ABC) transporter complex"/>
    <property type="evidence" value="ECO:0007669"/>
    <property type="project" value="UniProtKB-ARBA"/>
</dbReference>
<sequence length="342" mass="37318">MAQLTLNSLYKTYEGGARAAVSDVSISVRDGGFLALLGPSGCGKTTVLRMIAGFEHPSDGTIQLGDRTLAGAGKMVPPEHRNMAMVFQSYALWPHMSVADNVGYPLKVRGVSGEARRRKVMEALSTVRLEPYADRRPADLSGGQRQRVALARCLVTEPAVVLLDEPLANLDRHLRQEMEETFREFHARSGATMIYVTHDQAEAMALATDVAVMSEGRLLQLATPEEIYARPEGALVGGLIGQGSILQVPLLTGEQRLFDWHALRHLLTDRRPGHSSDMLVRPQDVEIVEGGMSATVASVLFEGERYALKLALADGQLLRAFSRQPVKVGDVLGIVIRSGWRL</sequence>
<dbReference type="FunFam" id="3.40.50.300:FF:000042">
    <property type="entry name" value="Maltose/maltodextrin ABC transporter, ATP-binding protein"/>
    <property type="match status" value="1"/>
</dbReference>
<feature type="domain" description="ABC transporter" evidence="6">
    <location>
        <begin position="4"/>
        <end position="240"/>
    </location>
</feature>
<dbReference type="InterPro" id="IPR003593">
    <property type="entry name" value="AAA+_ATPase"/>
</dbReference>
<dbReference type="RefSeq" id="WP_145636370.1">
    <property type="nucleotide sequence ID" value="NZ_VIWP01000003.1"/>
</dbReference>
<gene>
    <name evidence="7" type="ORF">FHW37_103148</name>
</gene>
<keyword evidence="3" id="KW-0813">Transport</keyword>
<dbReference type="AlphaFoldDB" id="A0A561QV88"/>
<evidence type="ECO:0000256" key="2">
    <source>
        <dbReference type="ARBA" id="ARBA00005417"/>
    </source>
</evidence>
<dbReference type="Pfam" id="PF00005">
    <property type="entry name" value="ABC_tran"/>
    <property type="match status" value="1"/>
</dbReference>
<keyword evidence="5 7" id="KW-0067">ATP-binding</keyword>
<evidence type="ECO:0000256" key="1">
    <source>
        <dbReference type="ARBA" id="ARBA00004417"/>
    </source>
</evidence>
<dbReference type="GO" id="GO:0005524">
    <property type="term" value="F:ATP binding"/>
    <property type="evidence" value="ECO:0007669"/>
    <property type="project" value="UniProtKB-KW"/>
</dbReference>
<dbReference type="SUPFAM" id="SSF50331">
    <property type="entry name" value="MOP-like"/>
    <property type="match status" value="1"/>
</dbReference>
<dbReference type="GO" id="GO:0140359">
    <property type="term" value="F:ABC-type transporter activity"/>
    <property type="evidence" value="ECO:0007669"/>
    <property type="project" value="UniProtKB-ARBA"/>
</dbReference>
<keyword evidence="4" id="KW-0547">Nucleotide-binding</keyword>
<dbReference type="InterPro" id="IPR050093">
    <property type="entry name" value="ABC_SmlMolc_Importer"/>
</dbReference>
<dbReference type="InterPro" id="IPR008995">
    <property type="entry name" value="Mo/tungstate-bd_C_term_dom"/>
</dbReference>
<evidence type="ECO:0000259" key="6">
    <source>
        <dbReference type="PROSITE" id="PS50893"/>
    </source>
</evidence>
<protein>
    <submittedName>
        <fullName evidence="7">Carbohydrate ABC transporter ATP-binding protein (CUT1 family)</fullName>
    </submittedName>
</protein>
<proteinExistence type="inferred from homology"/>
<accession>A0A561QV88</accession>
<dbReference type="Gene3D" id="3.40.50.300">
    <property type="entry name" value="P-loop containing nucleotide triphosphate hydrolases"/>
    <property type="match status" value="1"/>
</dbReference>
<evidence type="ECO:0000256" key="5">
    <source>
        <dbReference type="ARBA" id="ARBA00022840"/>
    </source>
</evidence>
<dbReference type="PANTHER" id="PTHR42781:SF4">
    <property type="entry name" value="SPERMIDINE_PUTRESCINE IMPORT ATP-BINDING PROTEIN POTA"/>
    <property type="match status" value="1"/>
</dbReference>
<evidence type="ECO:0000256" key="3">
    <source>
        <dbReference type="ARBA" id="ARBA00022448"/>
    </source>
</evidence>
<dbReference type="PROSITE" id="PS00211">
    <property type="entry name" value="ABC_TRANSPORTER_1"/>
    <property type="match status" value="1"/>
</dbReference>
<evidence type="ECO:0000313" key="8">
    <source>
        <dbReference type="Proteomes" id="UP000320653"/>
    </source>
</evidence>
<dbReference type="InterPro" id="IPR017871">
    <property type="entry name" value="ABC_transporter-like_CS"/>
</dbReference>
<comment type="similarity">
    <text evidence="2">Belongs to the ABC transporter superfamily.</text>
</comment>
<comment type="subcellular location">
    <subcellularLocation>
        <location evidence="1">Cell inner membrane</location>
        <topology evidence="1">Peripheral membrane protein</topology>
    </subcellularLocation>
</comment>
<dbReference type="InterPro" id="IPR003439">
    <property type="entry name" value="ABC_transporter-like_ATP-bd"/>
</dbReference>
<reference evidence="7 8" key="1">
    <citation type="submission" date="2019-06" db="EMBL/GenBank/DDBJ databases">
        <title>Sorghum-associated microbial communities from plants grown in Nebraska, USA.</title>
        <authorList>
            <person name="Schachtman D."/>
        </authorList>
    </citation>
    <scope>NUCLEOTIDE SEQUENCE [LARGE SCALE GENOMIC DNA]</scope>
    <source>
        <strain evidence="7 8">1225</strain>
    </source>
</reference>
<name>A0A561QV88_9HYPH</name>
<dbReference type="GO" id="GO:0016887">
    <property type="term" value="F:ATP hydrolysis activity"/>
    <property type="evidence" value="ECO:0007669"/>
    <property type="project" value="InterPro"/>
</dbReference>
<evidence type="ECO:0000256" key="4">
    <source>
        <dbReference type="ARBA" id="ARBA00022741"/>
    </source>
</evidence>
<dbReference type="PROSITE" id="PS50893">
    <property type="entry name" value="ABC_TRANSPORTER_2"/>
    <property type="match status" value="1"/>
</dbReference>
<dbReference type="Proteomes" id="UP000320653">
    <property type="component" value="Unassembled WGS sequence"/>
</dbReference>
<organism evidence="7 8">
    <name type="scientific">Neorhizobium alkalisoli</name>
    <dbReference type="NCBI Taxonomy" id="528178"/>
    <lineage>
        <taxon>Bacteria</taxon>
        <taxon>Pseudomonadati</taxon>
        <taxon>Pseudomonadota</taxon>
        <taxon>Alphaproteobacteria</taxon>
        <taxon>Hyphomicrobiales</taxon>
        <taxon>Rhizobiaceae</taxon>
        <taxon>Rhizobium/Agrobacterium group</taxon>
        <taxon>Neorhizobium</taxon>
    </lineage>
</organism>
<dbReference type="SUPFAM" id="SSF52540">
    <property type="entry name" value="P-loop containing nucleoside triphosphate hydrolases"/>
    <property type="match status" value="1"/>
</dbReference>
<keyword evidence="8" id="KW-1185">Reference proteome</keyword>
<dbReference type="EMBL" id="VIWP01000003">
    <property type="protein sequence ID" value="TWF54284.1"/>
    <property type="molecule type" value="Genomic_DNA"/>
</dbReference>
<dbReference type="InterPro" id="IPR027417">
    <property type="entry name" value="P-loop_NTPase"/>
</dbReference>
<dbReference type="OrthoDB" id="9802264at2"/>
<comment type="caution">
    <text evidence="7">The sequence shown here is derived from an EMBL/GenBank/DDBJ whole genome shotgun (WGS) entry which is preliminary data.</text>
</comment>